<feature type="transmembrane region" description="Helical" evidence="9">
    <location>
        <begin position="413"/>
        <end position="433"/>
    </location>
</feature>
<organism evidence="11 12">
    <name type="scientific">Phakopsora pachyrhizi</name>
    <name type="common">Asian soybean rust disease fungus</name>
    <dbReference type="NCBI Taxonomy" id="170000"/>
    <lineage>
        <taxon>Eukaryota</taxon>
        <taxon>Fungi</taxon>
        <taxon>Dikarya</taxon>
        <taxon>Basidiomycota</taxon>
        <taxon>Pucciniomycotina</taxon>
        <taxon>Pucciniomycetes</taxon>
        <taxon>Pucciniales</taxon>
        <taxon>Phakopsoraceae</taxon>
        <taxon>Phakopsora</taxon>
    </lineage>
</organism>
<comment type="caution">
    <text evidence="11">The sequence shown here is derived from an EMBL/GenBank/DDBJ whole genome shotgun (WGS) entry which is preliminary data.</text>
</comment>
<evidence type="ECO:0000256" key="9">
    <source>
        <dbReference type="SAM" id="Phobius"/>
    </source>
</evidence>
<evidence type="ECO:0000256" key="4">
    <source>
        <dbReference type="ARBA" id="ARBA00022679"/>
    </source>
</evidence>
<comment type="similarity">
    <text evidence="3">Belongs to the wax synthase family.</text>
</comment>
<evidence type="ECO:0000313" key="12">
    <source>
        <dbReference type="Proteomes" id="UP001153365"/>
    </source>
</evidence>
<keyword evidence="4" id="KW-0808">Transferase</keyword>
<keyword evidence="7 9" id="KW-0472">Membrane</keyword>
<reference evidence="11" key="1">
    <citation type="submission" date="2022-06" db="EMBL/GenBank/DDBJ databases">
        <authorList>
            <consortium name="SYNGENTA / RWTH Aachen University"/>
        </authorList>
    </citation>
    <scope>NUCLEOTIDE SEQUENCE</scope>
</reference>
<dbReference type="PANTHER" id="PTHR31595:SF57">
    <property type="entry name" value="OS04G0481900 PROTEIN"/>
    <property type="match status" value="1"/>
</dbReference>
<protein>
    <recommendedName>
        <fullName evidence="10">Wax synthase domain-containing protein</fullName>
    </recommendedName>
</protein>
<comment type="pathway">
    <text evidence="2">Secondary metabolite biosynthesis.</text>
</comment>
<dbReference type="GO" id="GO:0006629">
    <property type="term" value="P:lipid metabolic process"/>
    <property type="evidence" value="ECO:0007669"/>
    <property type="project" value="InterPro"/>
</dbReference>
<gene>
    <name evidence="11" type="ORF">PPACK8108_LOCUS20088</name>
</gene>
<evidence type="ECO:0000256" key="1">
    <source>
        <dbReference type="ARBA" id="ARBA00004141"/>
    </source>
</evidence>
<keyword evidence="12" id="KW-1185">Reference proteome</keyword>
<proteinExistence type="inferred from homology"/>
<keyword evidence="6 9" id="KW-1133">Transmembrane helix</keyword>
<feature type="transmembrane region" description="Helical" evidence="9">
    <location>
        <begin position="505"/>
        <end position="529"/>
    </location>
</feature>
<evidence type="ECO:0000259" key="10">
    <source>
        <dbReference type="Pfam" id="PF13813"/>
    </source>
</evidence>
<dbReference type="Pfam" id="PF13813">
    <property type="entry name" value="MBOAT_2"/>
    <property type="match status" value="1"/>
</dbReference>
<evidence type="ECO:0000256" key="3">
    <source>
        <dbReference type="ARBA" id="ARBA00007282"/>
    </source>
</evidence>
<evidence type="ECO:0000256" key="2">
    <source>
        <dbReference type="ARBA" id="ARBA00005179"/>
    </source>
</evidence>
<keyword evidence="5 9" id="KW-0812">Transmembrane</keyword>
<feature type="transmembrane region" description="Helical" evidence="9">
    <location>
        <begin position="20"/>
        <end position="39"/>
    </location>
</feature>
<dbReference type="GO" id="GO:0008374">
    <property type="term" value="F:O-acyltransferase activity"/>
    <property type="evidence" value="ECO:0007669"/>
    <property type="project" value="InterPro"/>
</dbReference>
<dbReference type="AlphaFoldDB" id="A0AAV0BHJ9"/>
<dbReference type="PANTHER" id="PTHR31595">
    <property type="entry name" value="LONG-CHAIN-ALCOHOL O-FATTY-ACYLTRANSFERASE 3-RELATED"/>
    <property type="match status" value="1"/>
</dbReference>
<name>A0AAV0BHJ9_PHAPC</name>
<dbReference type="InterPro" id="IPR032805">
    <property type="entry name" value="Wax_synthase_dom"/>
</dbReference>
<sequence length="534" mass="61567">MMLAKRMELACKTQINPTFIIYLIPAFLQCSFLYLSLLVSSSSLKLKSKGSLKIITNSKIHDTKTSSDNFYNDNLNSVLNLPTSINSIKAFSLLILNIYLIYKASNEICFKPIQSYGFVNLGLVCVLSHLFTKTVEWALLDCSMIFLKNSDRDHHHESLKQIIASFDRRPEFDSVDIDSDVKKNEDTAHKRTDDNLETKNNEENGEKSWDDNKNGENVEFSFREWYIWTAEQFSSPRGIQYQWGPRVTLKPQTAKQLIKRLYKINLINICSTVLSIYFRENKTAKDALIRLGLPNVPILTTIIAEAMRTLSFGVFLITITDIAYSTNTLFAHLIHFINDNDSVNFKFPSWFLRYFNMRTYVPIYDSPHLSTSLAHLWGKAWHQIFRRAFLVFGALPASELAKRFGLSKNFQRLAGLWGCFLASGILHETAIRLISRKPHPQPYRFSEEFPGSFFYFMVQPIGIIIEPFVIPYVPGGGLVWTYFFTLLTATPFRNQYFKDFRLLDYAYPDISLCWLIPSLLLPGSAAWGIRMCKF</sequence>
<dbReference type="GO" id="GO:0016020">
    <property type="term" value="C:membrane"/>
    <property type="evidence" value="ECO:0007669"/>
    <property type="project" value="UniProtKB-SubCell"/>
</dbReference>
<comment type="subcellular location">
    <subcellularLocation>
        <location evidence="1">Membrane</location>
        <topology evidence="1">Multi-pass membrane protein</topology>
    </subcellularLocation>
</comment>
<feature type="region of interest" description="Disordered" evidence="8">
    <location>
        <begin position="184"/>
        <end position="213"/>
    </location>
</feature>
<feature type="domain" description="Wax synthase" evidence="10">
    <location>
        <begin position="361"/>
        <end position="436"/>
    </location>
</feature>
<feature type="transmembrane region" description="Helical" evidence="9">
    <location>
        <begin position="84"/>
        <end position="102"/>
    </location>
</feature>
<evidence type="ECO:0000256" key="5">
    <source>
        <dbReference type="ARBA" id="ARBA00022692"/>
    </source>
</evidence>
<dbReference type="EMBL" id="CALTRL010005729">
    <property type="protein sequence ID" value="CAH7685543.1"/>
    <property type="molecule type" value="Genomic_DNA"/>
</dbReference>
<dbReference type="Proteomes" id="UP001153365">
    <property type="component" value="Unassembled WGS sequence"/>
</dbReference>
<evidence type="ECO:0000313" key="11">
    <source>
        <dbReference type="EMBL" id="CAH7685543.1"/>
    </source>
</evidence>
<evidence type="ECO:0000256" key="6">
    <source>
        <dbReference type="ARBA" id="ARBA00022989"/>
    </source>
</evidence>
<accession>A0AAV0BHJ9</accession>
<evidence type="ECO:0000256" key="8">
    <source>
        <dbReference type="SAM" id="MobiDB-lite"/>
    </source>
</evidence>
<feature type="transmembrane region" description="Helical" evidence="9">
    <location>
        <begin position="477"/>
        <end position="493"/>
    </location>
</feature>
<evidence type="ECO:0000256" key="7">
    <source>
        <dbReference type="ARBA" id="ARBA00023136"/>
    </source>
</evidence>
<dbReference type="InterPro" id="IPR044851">
    <property type="entry name" value="Wax_synthase"/>
</dbReference>